<comment type="caution">
    <text evidence="1">The sequence shown here is derived from an EMBL/GenBank/DDBJ whole genome shotgun (WGS) entry which is preliminary data.</text>
</comment>
<protein>
    <submittedName>
        <fullName evidence="1">Uncharacterized protein</fullName>
    </submittedName>
</protein>
<evidence type="ECO:0000313" key="1">
    <source>
        <dbReference type="EMBL" id="KKL76222.1"/>
    </source>
</evidence>
<proteinExistence type="predicted"/>
<organism evidence="1">
    <name type="scientific">marine sediment metagenome</name>
    <dbReference type="NCBI Taxonomy" id="412755"/>
    <lineage>
        <taxon>unclassified sequences</taxon>
        <taxon>metagenomes</taxon>
        <taxon>ecological metagenomes</taxon>
    </lineage>
</organism>
<sequence>ADITFDTSEYDTAAIFNPGSPTLLTVPAGYDLVRLSHNLRATAGSGQLVISRLRKNGGGFLGGTSIASPASGSAVIEHNGATPPVVVVPGDTFGINVYNGTASTRVIGGDVNITWFAMELLSAI</sequence>
<dbReference type="AlphaFoldDB" id="A0A0F9HM32"/>
<gene>
    <name evidence="1" type="ORF">LCGC14_2047070</name>
</gene>
<dbReference type="EMBL" id="LAZR01024118">
    <property type="protein sequence ID" value="KKL76222.1"/>
    <property type="molecule type" value="Genomic_DNA"/>
</dbReference>
<feature type="non-terminal residue" evidence="1">
    <location>
        <position position="1"/>
    </location>
</feature>
<reference evidence="1" key="1">
    <citation type="journal article" date="2015" name="Nature">
        <title>Complex archaea that bridge the gap between prokaryotes and eukaryotes.</title>
        <authorList>
            <person name="Spang A."/>
            <person name="Saw J.H."/>
            <person name="Jorgensen S.L."/>
            <person name="Zaremba-Niedzwiedzka K."/>
            <person name="Martijn J."/>
            <person name="Lind A.E."/>
            <person name="van Eijk R."/>
            <person name="Schleper C."/>
            <person name="Guy L."/>
            <person name="Ettema T.J."/>
        </authorList>
    </citation>
    <scope>NUCLEOTIDE SEQUENCE</scope>
</reference>
<accession>A0A0F9HM32</accession>
<name>A0A0F9HM32_9ZZZZ</name>